<evidence type="ECO:0000313" key="1">
    <source>
        <dbReference type="EMBL" id="SDY03860.1"/>
    </source>
</evidence>
<sequence length="81" mass="9681">MIEGLEYETDRRQDITDGRRRNFKQGWTRAVEGQEYQDVLEELTWNNLGWRLGKMFGETPDDLREEILDWCVEQRNATGSQ</sequence>
<accession>A0A1H3GLC2</accession>
<reference evidence="2" key="1">
    <citation type="submission" date="2016-10" db="EMBL/GenBank/DDBJ databases">
        <authorList>
            <person name="Varghese N."/>
            <person name="Submissions S."/>
        </authorList>
    </citation>
    <scope>NUCLEOTIDE SEQUENCE [LARGE SCALE GENOMIC DNA]</scope>
    <source>
        <strain evidence="2">CGMCC 1.10118</strain>
    </source>
</reference>
<organism evidence="1 2">
    <name type="scientific">Halobellus clavatus</name>
    <dbReference type="NCBI Taxonomy" id="660517"/>
    <lineage>
        <taxon>Archaea</taxon>
        <taxon>Methanobacteriati</taxon>
        <taxon>Methanobacteriota</taxon>
        <taxon>Stenosarchaea group</taxon>
        <taxon>Halobacteria</taxon>
        <taxon>Halobacteriales</taxon>
        <taxon>Haloferacaceae</taxon>
        <taxon>Halobellus</taxon>
    </lineage>
</organism>
<proteinExistence type="predicted"/>
<dbReference type="OrthoDB" id="194164at2157"/>
<dbReference type="RefSeq" id="WP_089767047.1">
    <property type="nucleotide sequence ID" value="NZ_FNPB01000005.1"/>
</dbReference>
<dbReference type="AlphaFoldDB" id="A0A1H3GLC2"/>
<protein>
    <submittedName>
        <fullName evidence="1">Uncharacterized protein</fullName>
    </submittedName>
</protein>
<name>A0A1H3GLC2_9EURY</name>
<keyword evidence="2" id="KW-1185">Reference proteome</keyword>
<dbReference type="Proteomes" id="UP000199170">
    <property type="component" value="Unassembled WGS sequence"/>
</dbReference>
<dbReference type="STRING" id="660517.SAMN04487946_105229"/>
<dbReference type="EMBL" id="FNPB01000005">
    <property type="protein sequence ID" value="SDY03860.1"/>
    <property type="molecule type" value="Genomic_DNA"/>
</dbReference>
<evidence type="ECO:0000313" key="2">
    <source>
        <dbReference type="Proteomes" id="UP000199170"/>
    </source>
</evidence>
<gene>
    <name evidence="1" type="ORF">SAMN04487946_105229</name>
</gene>